<name>A0ACC3BZD8_PYRYE</name>
<evidence type="ECO:0000313" key="2">
    <source>
        <dbReference type="Proteomes" id="UP000798662"/>
    </source>
</evidence>
<dbReference type="Proteomes" id="UP000798662">
    <property type="component" value="Chromosome 2"/>
</dbReference>
<evidence type="ECO:0000313" key="1">
    <source>
        <dbReference type="EMBL" id="KAK1863434.1"/>
    </source>
</evidence>
<reference evidence="1" key="1">
    <citation type="submission" date="2019-11" db="EMBL/GenBank/DDBJ databases">
        <title>Nori genome reveals adaptations in red seaweeds to the harsh intertidal environment.</title>
        <authorList>
            <person name="Wang D."/>
            <person name="Mao Y."/>
        </authorList>
    </citation>
    <scope>NUCLEOTIDE SEQUENCE</scope>
    <source>
        <tissue evidence="1">Gametophyte</tissue>
    </source>
</reference>
<protein>
    <submittedName>
        <fullName evidence="1">Uncharacterized protein</fullName>
    </submittedName>
</protein>
<accession>A0ACC3BZD8</accession>
<proteinExistence type="predicted"/>
<keyword evidence="2" id="KW-1185">Reference proteome</keyword>
<organism evidence="1 2">
    <name type="scientific">Pyropia yezoensis</name>
    <name type="common">Susabi-nori</name>
    <name type="synonym">Porphyra yezoensis</name>
    <dbReference type="NCBI Taxonomy" id="2788"/>
    <lineage>
        <taxon>Eukaryota</taxon>
        <taxon>Rhodophyta</taxon>
        <taxon>Bangiophyceae</taxon>
        <taxon>Bangiales</taxon>
        <taxon>Bangiaceae</taxon>
        <taxon>Pyropia</taxon>
    </lineage>
</organism>
<sequence length="795" mass="83993">MLLSTRMHPPTTRRVRSASSPAPTSATAISGGHPATKSTRRRPRTSLPPSFVAAPPPLMSSATMTSAAVAVPICVPNRVSTTALGLAAVGASSGRLPSVQSVASSVPGGHELLRHSASAAIPMTPLSPASPLTASSWSPPSSMPNGHRRLNDGRRRRGTPCSPTPSVQLLSSALRWQSSALARSPPSELTLQVSNTTSSPLPSPVLSPLPSQSVAGTANASVTVGEALDQRRLRRLYFDADDVNFTELASVADDASVGTVQTERPARAGVSGTYLIRGARSGAVVGVFKPTDEEPSDVAGVSGDVPLEEVDPSLPLLSPVTYESEHHGSWPEDLSLGLASVPRARVSHRKGLFVKGEGAAKEVAAYLLDHGRFAGVPQTALARCCFFCDDATPTREHRRFDGQVHQHCRGANIVEHETGCLSRIASRNVLSNLPGLVGPSDLGKSLPSAAPLSFGTPSWATLDVPYDDGDGYSSDGSFGTDSSSSQVRNEVGALQVFVPNVGDADDYGPSVLNTEGVHRVALFDLRTLNFDRHGGNLLVTKAPSGSRSKMGVAPIDHGYILPAGVRAAPWPVWMDWPLASEPVSSAVAAYASRLDGSRDAAMLQRETDNGLREGSLRALRYGTLLVKLGIGAGLTLREIGEMVFSRQPENERSPLEVIAMEAEAVAQQRRDRLLGSLLDDDADDEYASSMPPTRIDATQSGHEGIFLMEDAGAEPFGVMSEAVQAPPSPPSLPGSTAEDSLKPSADKILTASEVAYEMKVAQRLMHARILRVLDRRERRRKAASSDRRSLVTAAA</sequence>
<dbReference type="EMBL" id="CM020619">
    <property type="protein sequence ID" value="KAK1863434.1"/>
    <property type="molecule type" value="Genomic_DNA"/>
</dbReference>
<gene>
    <name evidence="1" type="ORF">I4F81_005990</name>
</gene>
<comment type="caution">
    <text evidence="1">The sequence shown here is derived from an EMBL/GenBank/DDBJ whole genome shotgun (WGS) entry which is preliminary data.</text>
</comment>